<dbReference type="InterPro" id="IPR002528">
    <property type="entry name" value="MATE_fam"/>
</dbReference>
<evidence type="ECO:0000256" key="2">
    <source>
        <dbReference type="ARBA" id="ARBA00004651"/>
    </source>
</evidence>
<feature type="transmembrane region" description="Helical" evidence="13">
    <location>
        <begin position="256"/>
        <end position="275"/>
    </location>
</feature>
<dbReference type="PIRSF" id="PIRSF006603">
    <property type="entry name" value="DinF"/>
    <property type="match status" value="1"/>
</dbReference>
<evidence type="ECO:0000256" key="10">
    <source>
        <dbReference type="ARBA" id="ARBA00023065"/>
    </source>
</evidence>
<keyword evidence="11 13" id="KW-0472">Membrane</keyword>
<feature type="transmembrane region" description="Helical" evidence="13">
    <location>
        <begin position="281"/>
        <end position="302"/>
    </location>
</feature>
<keyword evidence="5" id="KW-0813">Transport</keyword>
<dbReference type="CDD" id="cd13137">
    <property type="entry name" value="MATE_NorM_like"/>
    <property type="match status" value="1"/>
</dbReference>
<feature type="transmembrane region" description="Helical" evidence="13">
    <location>
        <begin position="95"/>
        <end position="113"/>
    </location>
</feature>
<feature type="transmembrane region" description="Helical" evidence="13">
    <location>
        <begin position="411"/>
        <end position="430"/>
    </location>
</feature>
<dbReference type="InterPro" id="IPR050222">
    <property type="entry name" value="MATE_MdtK"/>
</dbReference>
<evidence type="ECO:0000256" key="11">
    <source>
        <dbReference type="ARBA" id="ARBA00023136"/>
    </source>
</evidence>
<dbReference type="PANTHER" id="PTHR43298:SF2">
    <property type="entry name" value="FMN_FAD EXPORTER YEEO-RELATED"/>
    <property type="match status" value="1"/>
</dbReference>
<evidence type="ECO:0000256" key="6">
    <source>
        <dbReference type="ARBA" id="ARBA00022449"/>
    </source>
</evidence>
<feature type="transmembrane region" description="Helical" evidence="13">
    <location>
        <begin position="166"/>
        <end position="188"/>
    </location>
</feature>
<evidence type="ECO:0000256" key="3">
    <source>
        <dbReference type="ARBA" id="ARBA00010199"/>
    </source>
</evidence>
<keyword evidence="8 13" id="KW-0812">Transmembrane</keyword>
<keyword evidence="7" id="KW-1003">Cell membrane</keyword>
<evidence type="ECO:0000256" key="13">
    <source>
        <dbReference type="SAM" id="Phobius"/>
    </source>
</evidence>
<dbReference type="RefSeq" id="WP_343798943.1">
    <property type="nucleotide sequence ID" value="NZ_BAAADJ010000021.1"/>
</dbReference>
<keyword evidence="15" id="KW-1185">Reference proteome</keyword>
<keyword evidence="6" id="KW-0050">Antiport</keyword>
<accession>A0ABP3FZ72</accession>
<dbReference type="Pfam" id="PF01554">
    <property type="entry name" value="MatE"/>
    <property type="match status" value="2"/>
</dbReference>
<evidence type="ECO:0000256" key="7">
    <source>
        <dbReference type="ARBA" id="ARBA00022475"/>
    </source>
</evidence>
<gene>
    <name evidence="14" type="ORF">GCM10008967_21600</name>
</gene>
<evidence type="ECO:0000256" key="4">
    <source>
        <dbReference type="ARBA" id="ARBA00020268"/>
    </source>
</evidence>
<keyword evidence="9 13" id="KW-1133">Transmembrane helix</keyword>
<feature type="transmembrane region" description="Helical" evidence="13">
    <location>
        <begin position="314"/>
        <end position="335"/>
    </location>
</feature>
<comment type="caution">
    <text evidence="14">The sequence shown here is derived from an EMBL/GenBank/DDBJ whole genome shotgun (WGS) entry which is preliminary data.</text>
</comment>
<feature type="transmembrane region" description="Helical" evidence="13">
    <location>
        <begin position="194"/>
        <end position="216"/>
    </location>
</feature>
<dbReference type="InterPro" id="IPR048279">
    <property type="entry name" value="MdtK-like"/>
</dbReference>
<name>A0ABP3FZ72_9BACI</name>
<reference evidence="15" key="1">
    <citation type="journal article" date="2019" name="Int. J. Syst. Evol. Microbiol.">
        <title>The Global Catalogue of Microorganisms (GCM) 10K type strain sequencing project: providing services to taxonomists for standard genome sequencing and annotation.</title>
        <authorList>
            <consortium name="The Broad Institute Genomics Platform"/>
            <consortium name="The Broad Institute Genome Sequencing Center for Infectious Disease"/>
            <person name="Wu L."/>
            <person name="Ma J."/>
        </authorList>
    </citation>
    <scope>NUCLEOTIDE SEQUENCE [LARGE SCALE GENOMIC DNA]</scope>
    <source>
        <strain evidence="15">JCM 9731</strain>
    </source>
</reference>
<feature type="transmembrane region" description="Helical" evidence="13">
    <location>
        <begin position="133"/>
        <end position="154"/>
    </location>
</feature>
<dbReference type="EMBL" id="BAAADJ010000021">
    <property type="protein sequence ID" value="GAA0330769.1"/>
    <property type="molecule type" value="Genomic_DNA"/>
</dbReference>
<organism evidence="14 15">
    <name type="scientific">Bacillus carboniphilus</name>
    <dbReference type="NCBI Taxonomy" id="86663"/>
    <lineage>
        <taxon>Bacteria</taxon>
        <taxon>Bacillati</taxon>
        <taxon>Bacillota</taxon>
        <taxon>Bacilli</taxon>
        <taxon>Bacillales</taxon>
        <taxon>Bacillaceae</taxon>
        <taxon>Bacillus</taxon>
    </lineage>
</organism>
<dbReference type="PANTHER" id="PTHR43298">
    <property type="entry name" value="MULTIDRUG RESISTANCE PROTEIN NORM-RELATED"/>
    <property type="match status" value="1"/>
</dbReference>
<sequence length="452" mass="49033">MSIKLGDHKVIMTILTLALPAVIDNFFQTILGFVDTFFVAKIGLEEVTAVGVANTIIAVYLAILMAVGVSVNVYVAKYLGAGDKEKANKVATQSIQLAIVLGLLLGFISLVFAKPLLTLMGLELAVLDKSVLYFQVVSFPTILISLMLIMSSILRGAKDTKTPMKISIVVNLLNIVLDYILIFGFLFIPSLGLLGAALATVLARLIGVILLSYYLYKPRMIQIKDLIKIDYQLYREMISLSIPAMGERLAMRLGQVLYFGMIVYIGTKIFAAHQIAGNIEIISYMIGYGFATAGTTLVSQSLGANAFDEAQKIGTYCVGLSVGVMSVVGVILFFGGEWLGSLFTTDQEAIKNIGIALRVDAFIQPILAVVLVLTGIYQGAENAKTPFYLTAIGIWVIRTVGVYVLGVYFGLGILGIWLSIGLDNLFRAVFLGKNFMSGKWLQLIKKKSLKAS</sequence>
<comment type="function">
    <text evidence="1">Multidrug efflux pump.</text>
</comment>
<comment type="similarity">
    <text evidence="3">Belongs to the multi antimicrobial extrusion (MATE) (TC 2.A.66.1) family.</text>
</comment>
<feature type="transmembrane region" description="Helical" evidence="13">
    <location>
        <begin position="355"/>
        <end position="375"/>
    </location>
</feature>
<evidence type="ECO:0000256" key="8">
    <source>
        <dbReference type="ARBA" id="ARBA00022692"/>
    </source>
</evidence>
<protein>
    <recommendedName>
        <fullName evidence="4">Probable multidrug resistance protein NorM</fullName>
    </recommendedName>
    <alternativeName>
        <fullName evidence="12">Multidrug-efflux transporter</fullName>
    </alternativeName>
</protein>
<evidence type="ECO:0000256" key="12">
    <source>
        <dbReference type="ARBA" id="ARBA00031636"/>
    </source>
</evidence>
<evidence type="ECO:0000313" key="14">
    <source>
        <dbReference type="EMBL" id="GAA0330769.1"/>
    </source>
</evidence>
<feature type="transmembrane region" description="Helical" evidence="13">
    <location>
        <begin position="12"/>
        <end position="31"/>
    </location>
</feature>
<evidence type="ECO:0000256" key="5">
    <source>
        <dbReference type="ARBA" id="ARBA00022448"/>
    </source>
</evidence>
<dbReference type="Proteomes" id="UP001500782">
    <property type="component" value="Unassembled WGS sequence"/>
</dbReference>
<evidence type="ECO:0000313" key="15">
    <source>
        <dbReference type="Proteomes" id="UP001500782"/>
    </source>
</evidence>
<keyword evidence="10" id="KW-0406">Ion transport</keyword>
<evidence type="ECO:0000256" key="1">
    <source>
        <dbReference type="ARBA" id="ARBA00003408"/>
    </source>
</evidence>
<evidence type="ECO:0000256" key="9">
    <source>
        <dbReference type="ARBA" id="ARBA00022989"/>
    </source>
</evidence>
<comment type="subcellular location">
    <subcellularLocation>
        <location evidence="2">Cell membrane</location>
        <topology evidence="2">Multi-pass membrane protein</topology>
    </subcellularLocation>
</comment>
<feature type="transmembrane region" description="Helical" evidence="13">
    <location>
        <begin position="51"/>
        <end position="75"/>
    </location>
</feature>
<dbReference type="NCBIfam" id="TIGR00797">
    <property type="entry name" value="matE"/>
    <property type="match status" value="1"/>
</dbReference>
<proteinExistence type="inferred from homology"/>